<reference evidence="3 4" key="1">
    <citation type="submission" date="2019-10" db="EMBL/GenBank/DDBJ databases">
        <title>Georgenia wutianyii sp. nov. and Georgenia yuyongxinii sp. nov. isolated from plateau pika (Ochotona curzoniae) in the Qinghai-Tibet plateau of China.</title>
        <authorList>
            <person name="Tian Z."/>
        </authorList>
    </citation>
    <scope>NUCLEOTIDE SEQUENCE [LARGE SCALE GENOMIC DNA]</scope>
    <source>
        <strain evidence="3 4">JCM 15130</strain>
    </source>
</reference>
<dbReference type="AlphaFoldDB" id="A0A7J9V0M4"/>
<dbReference type="GO" id="GO:0046914">
    <property type="term" value="F:transition metal ion binding"/>
    <property type="evidence" value="ECO:0007669"/>
    <property type="project" value="InterPro"/>
</dbReference>
<dbReference type="InterPro" id="IPR008988">
    <property type="entry name" value="Transcriptional_repressor_C"/>
</dbReference>
<proteinExistence type="predicted"/>
<dbReference type="SUPFAM" id="SSF50037">
    <property type="entry name" value="C-terminal domain of transcriptional repressors"/>
    <property type="match status" value="1"/>
</dbReference>
<gene>
    <name evidence="3" type="ORF">GB882_17315</name>
</gene>
<organism evidence="3 4">
    <name type="scientific">Georgenia ruanii</name>
    <dbReference type="NCBI Taxonomy" id="348442"/>
    <lineage>
        <taxon>Bacteria</taxon>
        <taxon>Bacillati</taxon>
        <taxon>Actinomycetota</taxon>
        <taxon>Actinomycetes</taxon>
        <taxon>Micrococcales</taxon>
        <taxon>Bogoriellaceae</taxon>
        <taxon>Georgenia</taxon>
    </lineage>
</organism>
<comment type="caution">
    <text evidence="3">The sequence shown here is derived from an EMBL/GenBank/DDBJ whole genome shotgun (WGS) entry which is preliminary data.</text>
</comment>
<dbReference type="Pfam" id="PF04023">
    <property type="entry name" value="FeoA"/>
    <property type="match status" value="1"/>
</dbReference>
<sequence>MRLSQCRECAEVRVVGVAGGAALPPLLRVGLRPGVRLRVTGRAAFGGVAVAVAGARMVLDAATARRVGVALIPQHVR</sequence>
<dbReference type="Gene3D" id="2.30.30.90">
    <property type="match status" value="1"/>
</dbReference>
<dbReference type="RefSeq" id="WP_152233230.1">
    <property type="nucleotide sequence ID" value="NZ_BAAAOT010000033.1"/>
</dbReference>
<evidence type="ECO:0000256" key="1">
    <source>
        <dbReference type="ARBA" id="ARBA00023004"/>
    </source>
</evidence>
<evidence type="ECO:0000259" key="2">
    <source>
        <dbReference type="SMART" id="SM00899"/>
    </source>
</evidence>
<feature type="domain" description="Ferrous iron transporter FeoA-like" evidence="2">
    <location>
        <begin position="1"/>
        <end position="71"/>
    </location>
</feature>
<dbReference type="InterPro" id="IPR007167">
    <property type="entry name" value="Fe-transptr_FeoA-like"/>
</dbReference>
<evidence type="ECO:0000313" key="3">
    <source>
        <dbReference type="EMBL" id="MPV90437.1"/>
    </source>
</evidence>
<keyword evidence="1" id="KW-0408">Iron</keyword>
<feature type="non-terminal residue" evidence="3">
    <location>
        <position position="1"/>
    </location>
</feature>
<accession>A0A7J9V0M4</accession>
<dbReference type="EMBL" id="WHPD01003724">
    <property type="protein sequence ID" value="MPV90437.1"/>
    <property type="molecule type" value="Genomic_DNA"/>
</dbReference>
<dbReference type="SMART" id="SM00899">
    <property type="entry name" value="FeoA"/>
    <property type="match status" value="1"/>
</dbReference>
<keyword evidence="4" id="KW-1185">Reference proteome</keyword>
<dbReference type="Proteomes" id="UP000429644">
    <property type="component" value="Unassembled WGS sequence"/>
</dbReference>
<dbReference type="InterPro" id="IPR038157">
    <property type="entry name" value="FeoA_core_dom"/>
</dbReference>
<evidence type="ECO:0000313" key="4">
    <source>
        <dbReference type="Proteomes" id="UP000429644"/>
    </source>
</evidence>
<name>A0A7J9V0M4_9MICO</name>
<protein>
    <submittedName>
        <fullName evidence="3">Ferrous iron transport protein A</fullName>
    </submittedName>
</protein>